<dbReference type="Pfam" id="PF03704">
    <property type="entry name" value="BTAD"/>
    <property type="match status" value="1"/>
</dbReference>
<dbReference type="PANTHER" id="PTHR35807">
    <property type="entry name" value="TRANSCRIPTIONAL REGULATOR REDD-RELATED"/>
    <property type="match status" value="1"/>
</dbReference>
<dbReference type="InterPro" id="IPR016032">
    <property type="entry name" value="Sig_transdc_resp-reg_C-effctor"/>
</dbReference>
<dbReference type="SUPFAM" id="SSF46894">
    <property type="entry name" value="C-terminal effector domain of the bipartite response regulators"/>
    <property type="match status" value="1"/>
</dbReference>
<dbReference type="InterPro" id="IPR011990">
    <property type="entry name" value="TPR-like_helical_dom_sf"/>
</dbReference>
<protein>
    <submittedName>
        <fullName evidence="2">Transcriptional activator domain protein</fullName>
    </submittedName>
</protein>
<dbReference type="Gene3D" id="1.25.40.10">
    <property type="entry name" value="Tetratricopeptide repeat domain"/>
    <property type="match status" value="1"/>
</dbReference>
<dbReference type="RefSeq" id="WP_062831595.1">
    <property type="nucleotide sequence ID" value="NZ_BCSX01000051.1"/>
</dbReference>
<dbReference type="SMART" id="SM01043">
    <property type="entry name" value="BTAD"/>
    <property type="match status" value="1"/>
</dbReference>
<dbReference type="AlphaFoldDB" id="A0A117I7K5"/>
<comment type="caution">
    <text evidence="2">The sequence shown here is derived from an EMBL/GenBank/DDBJ whole genome shotgun (WGS) entry which is preliminary data.</text>
</comment>
<dbReference type="Proteomes" id="UP000069620">
    <property type="component" value="Unassembled WGS sequence"/>
</dbReference>
<dbReference type="Gene3D" id="3.40.50.300">
    <property type="entry name" value="P-loop containing nucleotide triphosphate hydrolases"/>
    <property type="match status" value="1"/>
</dbReference>
<dbReference type="GO" id="GO:0006355">
    <property type="term" value="P:regulation of DNA-templated transcription"/>
    <property type="evidence" value="ECO:0007669"/>
    <property type="project" value="InterPro"/>
</dbReference>
<sequence length="1006" mass="106651">MSAPDVERPRVIRRKIIVPETPADAAPRERLDRLLCQLVQTHRIIAIAATAGAGKSVAAAHASRTFGKPVAWLSVDATDAAPGRLLTYLEEALAQQLPSVRGVATGALAAGIPHAEAAGLLIDAAADTELVFVLDDLERLQGSPDAWEVIGSVVRYAAPSTRLILISRQPIPAEVWSPALAGAVARVDDADLAFNVDEARVALQQLGRSGSDASEAVQATGGWVIGVLFEAWRSAGHGSGGTDPEAMGAYLGAHILGELGADDREFLVSTSVLDEVSVDSAVALGIDDAARRLASLRRATIPAQWSSDPLAMRCHSRFREYLRGLLDQRGSTAVRELRAAHGRLLASNGFHEEAVEELLAVSALTDAYASARHAILPVLGRLDFAVADRWIDALAPVVPVGDDGFAEARLMLVVARDDQRDGARIADELAVLGLRDRLAAASEHAAALMAWCYLLAGRIDEMNAVLRAAPAGPDVNIVRYALALVDPEGGPARPEPTGGLLDGMLFGIDYFRGRVHELTGDAPSPWTRAAMGAGRIGALRATGRTAEALQEYETAAGGGFFRGVVDSVIAPDVLLDAGRPEEARAALARGSTFIQANGSPMLTALHQVLAAKLMLRADRDTAGATAILNQIERDAARRYAVVFEFAQTWHGLAALIRDDVDGALSSLRAAVAGMRSGGRILELPTAAVYLAEAEWRAGNPDAADRAADVALQAARRHGSNHVLLQALADFPAVVARCIDAQPDADSAWHAIGRALAAQGVAVGTRIPTAVELIEFGRTAIILDGFEVQPNLSKCYELLSFLAVRNGAPAGRDELLDALFDGRGDESARSYLRKTVIGVRRVLPPDALSVGDDGRVRLDPDVVLASESARVEHELAAAARLQGEALVVATEHALEPLAHGDYLPGISSAWVDERRDQLAELAASARAAAADAAFSVDRYDDANRLATAVLDRDPLREAMWRLLMRVRAAVGDYDGVITTFAHCERALQSAGITPAASTRTLLDRLRR</sequence>
<name>A0A117I7K5_9MYCO</name>
<dbReference type="InterPro" id="IPR027417">
    <property type="entry name" value="P-loop_NTPase"/>
</dbReference>
<dbReference type="STRING" id="146020.RMCB_5913"/>
<proteinExistence type="predicted"/>
<dbReference type="SUPFAM" id="SSF52540">
    <property type="entry name" value="P-loop containing nucleoside triphosphate hydrolases"/>
    <property type="match status" value="1"/>
</dbReference>
<dbReference type="SUPFAM" id="SSF48452">
    <property type="entry name" value="TPR-like"/>
    <property type="match status" value="1"/>
</dbReference>
<dbReference type="OrthoDB" id="134985at2"/>
<evidence type="ECO:0000313" key="3">
    <source>
        <dbReference type="Proteomes" id="UP000069620"/>
    </source>
</evidence>
<dbReference type="EMBL" id="BCSX01000051">
    <property type="protein sequence ID" value="GAS91817.1"/>
    <property type="molecule type" value="Genomic_DNA"/>
</dbReference>
<dbReference type="GO" id="GO:0003677">
    <property type="term" value="F:DNA binding"/>
    <property type="evidence" value="ECO:0007669"/>
    <property type="project" value="InterPro"/>
</dbReference>
<dbReference type="Gene3D" id="1.10.10.10">
    <property type="entry name" value="Winged helix-like DNA-binding domain superfamily/Winged helix DNA-binding domain"/>
    <property type="match status" value="1"/>
</dbReference>
<evidence type="ECO:0000259" key="1">
    <source>
        <dbReference type="SMART" id="SM01043"/>
    </source>
</evidence>
<dbReference type="InterPro" id="IPR005158">
    <property type="entry name" value="BTAD"/>
</dbReference>
<dbReference type="InterPro" id="IPR051677">
    <property type="entry name" value="AfsR-DnrI-RedD_regulator"/>
</dbReference>
<reference evidence="3" key="2">
    <citation type="submission" date="2016-02" db="EMBL/GenBank/DDBJ databases">
        <title>Draft genome sequence of five rapidly growing Mycobacterium species.</title>
        <authorList>
            <person name="Katahira K."/>
            <person name="Gotou Y."/>
            <person name="Iida K."/>
            <person name="Ogura Y."/>
            <person name="Hayashi T."/>
        </authorList>
    </citation>
    <scope>NUCLEOTIDE SEQUENCE [LARGE SCALE GENOMIC DNA]</scope>
    <source>
        <strain evidence="3">JCM15654</strain>
    </source>
</reference>
<dbReference type="InterPro" id="IPR059106">
    <property type="entry name" value="WHD_MalT"/>
</dbReference>
<keyword evidence="3" id="KW-1185">Reference proteome</keyword>
<evidence type="ECO:0000313" key="2">
    <source>
        <dbReference type="EMBL" id="GAS91817.1"/>
    </source>
</evidence>
<reference evidence="3" key="1">
    <citation type="journal article" date="2016" name="Genome Announc.">
        <title>Draft Genome Sequences of Five Rapidly Growing Mycobacterium Species, M. thermoresistibile, M. fortuitum subsp. acetamidolyticum, M. canariasense, M. brisbanense, and M. novocastrense.</title>
        <authorList>
            <person name="Katahira K."/>
            <person name="Ogura Y."/>
            <person name="Gotoh Y."/>
            <person name="Hayashi T."/>
        </authorList>
    </citation>
    <scope>NUCLEOTIDE SEQUENCE [LARGE SCALE GENOMIC DNA]</scope>
    <source>
        <strain evidence="3">JCM15654</strain>
    </source>
</reference>
<feature type="domain" description="Bacterial transcriptional activator" evidence="1">
    <location>
        <begin position="867"/>
        <end position="1005"/>
    </location>
</feature>
<dbReference type="InterPro" id="IPR036388">
    <property type="entry name" value="WH-like_DNA-bd_sf"/>
</dbReference>
<gene>
    <name evidence="2" type="ORF">RMCB_5913</name>
</gene>
<dbReference type="Pfam" id="PF25873">
    <property type="entry name" value="WHD_MalT"/>
    <property type="match status" value="1"/>
</dbReference>
<organism evidence="2 3">
    <name type="scientific">Mycolicibacterium brisbanense</name>
    <dbReference type="NCBI Taxonomy" id="146020"/>
    <lineage>
        <taxon>Bacteria</taxon>
        <taxon>Bacillati</taxon>
        <taxon>Actinomycetota</taxon>
        <taxon>Actinomycetes</taxon>
        <taxon>Mycobacteriales</taxon>
        <taxon>Mycobacteriaceae</taxon>
        <taxon>Mycolicibacterium</taxon>
    </lineage>
</organism>
<accession>A0A117I7K5</accession>